<dbReference type="InterPro" id="IPR029058">
    <property type="entry name" value="AB_hydrolase_fold"/>
</dbReference>
<dbReference type="PANTHER" id="PTHR17920:SF22">
    <property type="entry name" value="DUF726 DOMAIN PROTEIN (AFU_ORTHOLOGUE AFUA_2G12860)"/>
    <property type="match status" value="1"/>
</dbReference>
<keyword evidence="4 8" id="KW-1133">Transmembrane helix</keyword>
<protein>
    <recommendedName>
        <fullName evidence="11">DUF726-domain-containing protein</fullName>
    </recommendedName>
</protein>
<comment type="caution">
    <text evidence="9">The sequence shown here is derived from an EMBL/GenBank/DDBJ whole genome shotgun (WGS) entry which is preliminary data.</text>
</comment>
<feature type="coiled-coil region" evidence="6">
    <location>
        <begin position="732"/>
        <end position="765"/>
    </location>
</feature>
<dbReference type="AlphaFoldDB" id="A0AAN6NHZ0"/>
<keyword evidence="3 8" id="KW-0812">Transmembrane</keyword>
<dbReference type="PANTHER" id="PTHR17920">
    <property type="entry name" value="TRANSMEMBRANE AND COILED-COIL DOMAIN-CONTAINING PROTEIN 4 TMCO4"/>
    <property type="match status" value="1"/>
</dbReference>
<keyword evidence="6" id="KW-0175">Coiled coil</keyword>
<evidence type="ECO:0000313" key="9">
    <source>
        <dbReference type="EMBL" id="KAK3946207.1"/>
    </source>
</evidence>
<feature type="region of interest" description="Disordered" evidence="7">
    <location>
        <begin position="224"/>
        <end position="266"/>
    </location>
</feature>
<dbReference type="InterPro" id="IPR007941">
    <property type="entry name" value="DUF726"/>
</dbReference>
<dbReference type="GO" id="GO:0016020">
    <property type="term" value="C:membrane"/>
    <property type="evidence" value="ECO:0007669"/>
    <property type="project" value="UniProtKB-SubCell"/>
</dbReference>
<organism evidence="9 10">
    <name type="scientific">Diplogelasinospora grovesii</name>
    <dbReference type="NCBI Taxonomy" id="303347"/>
    <lineage>
        <taxon>Eukaryota</taxon>
        <taxon>Fungi</taxon>
        <taxon>Dikarya</taxon>
        <taxon>Ascomycota</taxon>
        <taxon>Pezizomycotina</taxon>
        <taxon>Sordariomycetes</taxon>
        <taxon>Sordariomycetidae</taxon>
        <taxon>Sordariales</taxon>
        <taxon>Diplogelasinosporaceae</taxon>
        <taxon>Diplogelasinospora</taxon>
    </lineage>
</organism>
<evidence type="ECO:0008006" key="11">
    <source>
        <dbReference type="Google" id="ProtNLM"/>
    </source>
</evidence>
<feature type="region of interest" description="Disordered" evidence="7">
    <location>
        <begin position="123"/>
        <end position="166"/>
    </location>
</feature>
<feature type="compositionally biased region" description="Polar residues" evidence="7">
    <location>
        <begin position="21"/>
        <end position="39"/>
    </location>
</feature>
<reference evidence="10" key="1">
    <citation type="journal article" date="2023" name="Mol. Phylogenet. Evol.">
        <title>Genome-scale phylogeny and comparative genomics of the fungal order Sordariales.</title>
        <authorList>
            <person name="Hensen N."/>
            <person name="Bonometti L."/>
            <person name="Westerberg I."/>
            <person name="Brannstrom I.O."/>
            <person name="Guillou S."/>
            <person name="Cros-Aarteil S."/>
            <person name="Calhoun S."/>
            <person name="Haridas S."/>
            <person name="Kuo A."/>
            <person name="Mondo S."/>
            <person name="Pangilinan J."/>
            <person name="Riley R."/>
            <person name="LaButti K."/>
            <person name="Andreopoulos B."/>
            <person name="Lipzen A."/>
            <person name="Chen C."/>
            <person name="Yan M."/>
            <person name="Daum C."/>
            <person name="Ng V."/>
            <person name="Clum A."/>
            <person name="Steindorff A."/>
            <person name="Ohm R.A."/>
            <person name="Martin F."/>
            <person name="Silar P."/>
            <person name="Natvig D.O."/>
            <person name="Lalanne C."/>
            <person name="Gautier V."/>
            <person name="Ament-Velasquez S.L."/>
            <person name="Kruys A."/>
            <person name="Hutchinson M.I."/>
            <person name="Powell A.J."/>
            <person name="Barry K."/>
            <person name="Miller A.N."/>
            <person name="Grigoriev I.V."/>
            <person name="Debuchy R."/>
            <person name="Gladieux P."/>
            <person name="Hiltunen Thoren M."/>
            <person name="Johannesson H."/>
        </authorList>
    </citation>
    <scope>NUCLEOTIDE SEQUENCE [LARGE SCALE GENOMIC DNA]</scope>
    <source>
        <strain evidence="10">CBS 340.73</strain>
    </source>
</reference>
<evidence type="ECO:0000313" key="10">
    <source>
        <dbReference type="Proteomes" id="UP001303473"/>
    </source>
</evidence>
<evidence type="ECO:0000256" key="3">
    <source>
        <dbReference type="ARBA" id="ARBA00022692"/>
    </source>
</evidence>
<comment type="similarity">
    <text evidence="2">Belongs to the TMCO4 family.</text>
</comment>
<evidence type="ECO:0000256" key="7">
    <source>
        <dbReference type="SAM" id="MobiDB-lite"/>
    </source>
</evidence>
<evidence type="ECO:0000256" key="2">
    <source>
        <dbReference type="ARBA" id="ARBA00009824"/>
    </source>
</evidence>
<evidence type="ECO:0000256" key="5">
    <source>
        <dbReference type="ARBA" id="ARBA00023136"/>
    </source>
</evidence>
<gene>
    <name evidence="9" type="ORF">QBC46DRAFT_335646</name>
</gene>
<feature type="transmembrane region" description="Helical" evidence="8">
    <location>
        <begin position="409"/>
        <end position="431"/>
    </location>
</feature>
<evidence type="ECO:0000256" key="8">
    <source>
        <dbReference type="SAM" id="Phobius"/>
    </source>
</evidence>
<dbReference type="Proteomes" id="UP001303473">
    <property type="component" value="Unassembled WGS sequence"/>
</dbReference>
<evidence type="ECO:0000256" key="6">
    <source>
        <dbReference type="SAM" id="Coils"/>
    </source>
</evidence>
<keyword evidence="5 8" id="KW-0472">Membrane</keyword>
<feature type="transmembrane region" description="Helical" evidence="8">
    <location>
        <begin position="372"/>
        <end position="397"/>
    </location>
</feature>
<sequence length="779" mass="84684">MDDTKEPPLFNDNGIDLATSKPGTPSSIHSLSDDNSNSEDMAPRNKSSRPSTPKQEVDLSKLLNPAEKGELIALVNKVTDGMQKQIVQVFDSTGVDGDAGTARPSFWSKLPAHLKDLSLGRPEQQPLQPQQQSAQNAQTRPTAKNKTVAARKENLPPGQPQKTATCINDNTNLQQDASNFVNKIEEEDKSALSPRLQELKKEILAHFKKWQTAVQKRVGDISVKRTNSSNSNDAQNGQSSSAGLNRGGGSNRKRRGGGSKPQASAAVEADPGLIRLYPPTPTTLYSLPLEKRSLLLHSLLLLLISLEHYSAYSRVLLLNIASSLHLPLRVLAEDEVRVAKSLSQIAKDINPDELTQKKAEENKTSKKWKVGLASVAGAAVIGVTGGLAAPLVAAGIGTVLGGLGLGTTAAAGLLGAMAESSLLVGSLFGIYGARATGKAMDQYAKDVQDFAFIPLRGSIGEDSEIGKVSPDHRRLRVVLGISGWLTGETDVVNPWRALGDQSEVYAVRWELESLLKMGNSLETVVKSTAWSMAKKEIIARTIFASLFEALWPLGLLRISKIIDNPWSMCMVRADKAGAVLADIIMNKVQGDRGVTLIGYSLGARVIYVCLTALAERRAFGLVENVVMMGTPCPSEARVWCAMKSVVSGRFVNVYSQNDYILGFLYRTSSIQYGVAGLQKIEGIDGVENVDVSAKVSGHLRYQYLVGSILKHIGWEDIDLEQVARDEAALNLMEEKSREREKKRDAVELANEANELEKEIKQKNDQEVIRTRIRKIKGKK</sequence>
<feature type="region of interest" description="Disordered" evidence="7">
    <location>
        <begin position="1"/>
        <end position="66"/>
    </location>
</feature>
<name>A0AAN6NHZ0_9PEZI</name>
<evidence type="ECO:0000256" key="4">
    <source>
        <dbReference type="ARBA" id="ARBA00022989"/>
    </source>
</evidence>
<dbReference type="SUPFAM" id="SSF53474">
    <property type="entry name" value="alpha/beta-Hydrolases"/>
    <property type="match status" value="1"/>
</dbReference>
<proteinExistence type="inferred from homology"/>
<evidence type="ECO:0000256" key="1">
    <source>
        <dbReference type="ARBA" id="ARBA00004141"/>
    </source>
</evidence>
<dbReference type="Pfam" id="PF05277">
    <property type="entry name" value="DUF726"/>
    <property type="match status" value="1"/>
</dbReference>
<comment type="subcellular location">
    <subcellularLocation>
        <location evidence="1">Membrane</location>
        <topology evidence="1">Multi-pass membrane protein</topology>
    </subcellularLocation>
</comment>
<accession>A0AAN6NHZ0</accession>
<feature type="compositionally biased region" description="Low complexity" evidence="7">
    <location>
        <begin position="124"/>
        <end position="138"/>
    </location>
</feature>
<dbReference type="EMBL" id="MU853752">
    <property type="protein sequence ID" value="KAK3946207.1"/>
    <property type="molecule type" value="Genomic_DNA"/>
</dbReference>
<feature type="compositionally biased region" description="Polar residues" evidence="7">
    <location>
        <begin position="224"/>
        <end position="243"/>
    </location>
</feature>
<keyword evidence="10" id="KW-1185">Reference proteome</keyword>